<proteinExistence type="predicted"/>
<dbReference type="InterPro" id="IPR000219">
    <property type="entry name" value="DH_dom"/>
</dbReference>
<dbReference type="Gene3D" id="1.20.900.10">
    <property type="entry name" value="Dbl homology (DH) domain"/>
    <property type="match status" value="3"/>
</dbReference>
<dbReference type="InterPro" id="IPR001040">
    <property type="entry name" value="TIF_eIF_4E"/>
</dbReference>
<sequence>MTEEMWKVRNYNEEKHQLSDCWELWVDEMSESFSSSELNARSIAIFQSVEEFWSVYSSMSSLQVMPKGVDVYLLKSGNSPNNGQKIILSFSEKVKSEWDLIYQQIVLLCVGSTISYYTSLVGISYSVGSGLKISIWYSGSNETMLSDVVRDINLIPNMPVPPRKYSKTLGNIQLTSSLPSFQESSTDSQDKKEIFIPSINCTQPFKKESSTSPKSPRSPRVASAPQESFKFISPIPGNLITSGNVIAAHLKKFQNESITSDKKETDEEFFARISQREMTDKDKDHYQRVINEYNQTEKAHIRGLEIMKEVYLIPISKCVSKSDETFIRDVLTQVDIIIQVHQNFLEMFQKGLKETKPGELPMLGKEFVNSLQFLKMASQYIGNYDNYMKKLTEITQKDSSIEKSVKKAKEKFVNEHKDENITIGSIQPLTFYLITPIQRIPRYELLIRDMLKDVGRDFPDLEQLKKAYLQAKESGKGVNQVKMQLEENEKYTMVRDIIKGELKIKEEVFRKFICCGPMYFIENVNTPPSKLVYVFLFNDVLLETKPLKIAGKSVNIEDGESLKKVFNNLKEIKNIKDLETYEFELIRELPFTLGACTFKPINDTSEVKNLFSILLREYKVIRNVEKDFPTLAKYSTFTQEEKEAWKSIIYDQFRYIDEIIENKEKAQKSKGDIVTSELFRVEHMRQTSSTASCINNNDSSASNTESSKHISDTSSISTNSSSGTSIIGTTKVNNNVVPLISSNEKNKNSQQFSIQYISDTPGNLITSGNIISSICKTLSDLENQHKSGSDEQLFKSIDERIMTEKNNEHYKRVIHEMTETEKIHIKGLEILKEVYLIPITKSTNSESVSFVKGIISQIEIIIGVHKKFLKMMEEGEKTSNEGELPMLGANFVKNIQFLKMAATYISKYSSYLEGLTEIMNKEKDVVKAQNKAKQEYSKSHNNCKIELMSFYLITPIQRIPRYELLIRDMLKDVGRDFPDLEQLKKAYLDAKESGRGVNQTRMQLEENEKMSLIHQVISDFPELPNSSARKFICCGPVFAIQNMNDFPSNIVYLFLFNDIIVETKVVRFNGVKIKEEQGVFDPVLFKELTELKNFEELHNIKFILSKVYYFQTQSKVMPQGDSSMVKHVLMLLAFESPQKETEKTPFALIKYAAPTDEQKEVWKSVINDQIEAIKDREEKKKKAQIQLNENISESVSTPEKNYSHVYNRLTIKYKAKEVGSLVTCSGPIVAVAKRLQDNFDHPETNIEAFFKKIEEREMTPEDERCYLNIIQELENGERDHLMNLRTLKEVYLNPIIKLVNKEHATTINELIQQIDVMMNIHQNFLDTFVKSKETQQGIPGIGSEFVKNIQFLKMEATFVNNFNTYQSVLDEVCKDSSIIKAQNKAKEPFMQQTLETEIHPFMFYLNRPLVQTPKYESLIKTMLTHVGKGFFELELLKKAYLDSIKCSDSVNIMKTRIEESEKYLMIRKTIIGQFSNDTIIARKFLCCGPLFIVEKVTEIPQKWMYCFLFNDRLVETMPISIDNKPIKDFVDAFAKLRNMKKVEELSNWQFEIIKECIFNTETYVEYCSHENVCKNLVNLKISQIPYRFSCSTLLESDTWNSIIFDQVERLKNIAQTKRNRRNAGLDFEIGLHKKTLSSSVISISRTRSTDTCDDFKSNTNNLENKIPSRESPSSTPRRARRGNEDDRMKELQRLQQEQLTEKHGDKKKKEKDKKKK</sequence>
<feature type="domain" description="DH" evidence="3">
    <location>
        <begin position="809"/>
        <end position="1000"/>
    </location>
</feature>
<evidence type="ECO:0000256" key="1">
    <source>
        <dbReference type="SAM" id="Coils"/>
    </source>
</evidence>
<dbReference type="InterPro" id="IPR035899">
    <property type="entry name" value="DBL_dom_sf"/>
</dbReference>
<keyword evidence="1" id="KW-0175">Coiled coil</keyword>
<evidence type="ECO:0000256" key="2">
    <source>
        <dbReference type="SAM" id="MobiDB-lite"/>
    </source>
</evidence>
<dbReference type="Proteomes" id="UP001628156">
    <property type="component" value="Unassembled WGS sequence"/>
</dbReference>
<evidence type="ECO:0000259" key="3">
    <source>
        <dbReference type="PROSITE" id="PS50010"/>
    </source>
</evidence>
<organism evidence="4 5">
    <name type="scientific">Entamoeba nuttalli</name>
    <dbReference type="NCBI Taxonomy" id="412467"/>
    <lineage>
        <taxon>Eukaryota</taxon>
        <taxon>Amoebozoa</taxon>
        <taxon>Evosea</taxon>
        <taxon>Archamoebae</taxon>
        <taxon>Mastigamoebida</taxon>
        <taxon>Entamoebidae</taxon>
        <taxon>Entamoeba</taxon>
    </lineage>
</organism>
<dbReference type="Pfam" id="PF00621">
    <property type="entry name" value="RhoGEF"/>
    <property type="match status" value="3"/>
</dbReference>
<dbReference type="Gene3D" id="3.30.760.10">
    <property type="entry name" value="RNA Cap, Translation Initiation Factor Eif4e"/>
    <property type="match status" value="1"/>
</dbReference>
<dbReference type="CDD" id="cd00160">
    <property type="entry name" value="RhoGEF"/>
    <property type="match status" value="1"/>
</dbReference>
<dbReference type="SUPFAM" id="SSF50729">
    <property type="entry name" value="PH domain-like"/>
    <property type="match status" value="3"/>
</dbReference>
<dbReference type="InterPro" id="IPR051092">
    <property type="entry name" value="FYVE_RhoGEF_PH"/>
</dbReference>
<feature type="compositionally biased region" description="Polar residues" evidence="2">
    <location>
        <begin position="689"/>
        <end position="705"/>
    </location>
</feature>
<reference evidence="4 5" key="1">
    <citation type="journal article" date="2019" name="PLoS Negl. Trop. Dis.">
        <title>Whole genome sequencing of Entamoeba nuttalli reveals mammalian host-related molecular signatures and a novel octapeptide-repeat surface protein.</title>
        <authorList>
            <person name="Tanaka M."/>
            <person name="Makiuchi T."/>
            <person name="Komiyama T."/>
            <person name="Shiina T."/>
            <person name="Osaki K."/>
            <person name="Tachibana H."/>
        </authorList>
    </citation>
    <scope>NUCLEOTIDE SEQUENCE [LARGE SCALE GENOMIC DNA]</scope>
    <source>
        <strain evidence="4 5">P19-061405</strain>
    </source>
</reference>
<feature type="region of interest" description="Disordered" evidence="2">
    <location>
        <begin position="1649"/>
        <end position="1716"/>
    </location>
</feature>
<feature type="coiled-coil region" evidence="1">
    <location>
        <begin position="1166"/>
        <end position="1193"/>
    </location>
</feature>
<keyword evidence="5" id="KW-1185">Reference proteome</keyword>
<dbReference type="InterPro" id="IPR023398">
    <property type="entry name" value="TIF_eIF4e-like"/>
</dbReference>
<feature type="compositionally biased region" description="Basic residues" evidence="2">
    <location>
        <begin position="1705"/>
        <end position="1716"/>
    </location>
</feature>
<name>A0ABQ0DBL1_9EUKA</name>
<feature type="compositionally biased region" description="Basic and acidic residues" evidence="2">
    <location>
        <begin position="1681"/>
        <end position="1692"/>
    </location>
</feature>
<feature type="compositionally biased region" description="Low complexity" evidence="2">
    <location>
        <begin position="712"/>
        <end position="727"/>
    </location>
</feature>
<feature type="domain" description="DH" evidence="3">
    <location>
        <begin position="1265"/>
        <end position="1453"/>
    </location>
</feature>
<feature type="domain" description="DH" evidence="3">
    <location>
        <begin position="285"/>
        <end position="481"/>
    </location>
</feature>
<accession>A0ABQ0DBL1</accession>
<dbReference type="PROSITE" id="PS50010">
    <property type="entry name" value="DH_2"/>
    <property type="match status" value="3"/>
</dbReference>
<evidence type="ECO:0000313" key="5">
    <source>
        <dbReference type="Proteomes" id="UP001628156"/>
    </source>
</evidence>
<feature type="region of interest" description="Disordered" evidence="2">
    <location>
        <begin position="689"/>
        <end position="727"/>
    </location>
</feature>
<dbReference type="PANTHER" id="PTHR12673">
    <property type="entry name" value="FACIOGENITAL DYSPLASIA PROTEIN"/>
    <property type="match status" value="1"/>
</dbReference>
<comment type="caution">
    <text evidence="4">The sequence shown here is derived from an EMBL/GenBank/DDBJ whole genome shotgun (WGS) entry which is preliminary data.</text>
</comment>
<dbReference type="InterPro" id="IPR011993">
    <property type="entry name" value="PH-like_dom_sf"/>
</dbReference>
<dbReference type="EMBL" id="BAAFRS010000047">
    <property type="protein sequence ID" value="GAB1220143.1"/>
    <property type="molecule type" value="Genomic_DNA"/>
</dbReference>
<evidence type="ECO:0000313" key="4">
    <source>
        <dbReference type="EMBL" id="GAB1220143.1"/>
    </source>
</evidence>
<dbReference type="SUPFAM" id="SSF55418">
    <property type="entry name" value="eIF4e-like"/>
    <property type="match status" value="1"/>
</dbReference>
<feature type="compositionally biased region" description="Low complexity" evidence="2">
    <location>
        <begin position="210"/>
        <end position="219"/>
    </location>
</feature>
<gene>
    <name evidence="4" type="ORF">ENUP19_0047G0210</name>
</gene>
<dbReference type="Pfam" id="PF01652">
    <property type="entry name" value="IF4E"/>
    <property type="match status" value="1"/>
</dbReference>
<dbReference type="Gene3D" id="2.30.29.30">
    <property type="entry name" value="Pleckstrin-homology domain (PH domain)/Phosphotyrosine-binding domain (PTB)"/>
    <property type="match status" value="3"/>
</dbReference>
<dbReference type="SMART" id="SM00325">
    <property type="entry name" value="RhoGEF"/>
    <property type="match status" value="3"/>
</dbReference>
<feature type="region of interest" description="Disordered" evidence="2">
    <location>
        <begin position="203"/>
        <end position="225"/>
    </location>
</feature>
<protein>
    <recommendedName>
        <fullName evidence="3">DH domain-containing protein</fullName>
    </recommendedName>
</protein>
<dbReference type="PANTHER" id="PTHR12673:SF263">
    <property type="entry name" value="PLECKSTRIN DOMAIN-CONTAINING PROTEIN"/>
    <property type="match status" value="1"/>
</dbReference>
<dbReference type="SUPFAM" id="SSF48065">
    <property type="entry name" value="DBL homology domain (DH-domain)"/>
    <property type="match status" value="3"/>
</dbReference>